<accession>A0A6N1V8B0</accession>
<keyword evidence="2" id="KW-1185">Reference proteome</keyword>
<reference evidence="1 2" key="1">
    <citation type="submission" date="2020-06" db="EMBL/GenBank/DDBJ databases">
        <title>Oricola thermophila sp. nov. isolated from a tidal sediments.</title>
        <authorList>
            <person name="Kwon K.K."/>
            <person name="Yang S.-H."/>
            <person name="Park M.-J."/>
        </authorList>
    </citation>
    <scope>NUCLEOTIDE SEQUENCE [LARGE SCALE GENOMIC DNA]</scope>
    <source>
        <strain evidence="1 2">MEBiC13590</strain>
    </source>
</reference>
<organism evidence="1 2">
    <name type="scientific">Oricola thermophila</name>
    <dbReference type="NCBI Taxonomy" id="2742145"/>
    <lineage>
        <taxon>Bacteria</taxon>
        <taxon>Pseudomonadati</taxon>
        <taxon>Pseudomonadota</taxon>
        <taxon>Alphaproteobacteria</taxon>
        <taxon>Hyphomicrobiales</taxon>
        <taxon>Ahrensiaceae</taxon>
        <taxon>Oricola</taxon>
    </lineage>
</organism>
<dbReference type="KEGG" id="orm:HTY61_01050"/>
<sequence length="48" mass="5841">MQRFLRMDRDWPLVLFRRRHAAELRAGLDPHLLYDIGLRDARPARRGR</sequence>
<protein>
    <recommendedName>
        <fullName evidence="3">DUF1127 domain-containing protein</fullName>
    </recommendedName>
</protein>
<dbReference type="AlphaFoldDB" id="A0A6N1V8B0"/>
<gene>
    <name evidence="1" type="ORF">HTY61_01050</name>
</gene>
<dbReference type="RefSeq" id="WP_175275046.1">
    <property type="nucleotide sequence ID" value="NZ_CP054836.1"/>
</dbReference>
<dbReference type="EMBL" id="CP054836">
    <property type="protein sequence ID" value="QKV17150.1"/>
    <property type="molecule type" value="Genomic_DNA"/>
</dbReference>
<evidence type="ECO:0008006" key="3">
    <source>
        <dbReference type="Google" id="ProtNLM"/>
    </source>
</evidence>
<dbReference type="Proteomes" id="UP000509367">
    <property type="component" value="Chromosome"/>
</dbReference>
<evidence type="ECO:0000313" key="2">
    <source>
        <dbReference type="Proteomes" id="UP000509367"/>
    </source>
</evidence>
<evidence type="ECO:0000313" key="1">
    <source>
        <dbReference type="EMBL" id="QKV17150.1"/>
    </source>
</evidence>
<name>A0A6N1V8B0_9HYPH</name>
<proteinExistence type="predicted"/>